<evidence type="ECO:0000313" key="4">
    <source>
        <dbReference type="Proteomes" id="UP000244893"/>
    </source>
</evidence>
<name>A0A2V1HYJ1_9MICO</name>
<feature type="region of interest" description="Disordered" evidence="1">
    <location>
        <begin position="51"/>
        <end position="71"/>
    </location>
</feature>
<proteinExistence type="predicted"/>
<evidence type="ECO:0000256" key="1">
    <source>
        <dbReference type="SAM" id="MobiDB-lite"/>
    </source>
</evidence>
<feature type="chain" id="PRO_5015923043" evidence="2">
    <location>
        <begin position="43"/>
        <end position="71"/>
    </location>
</feature>
<reference evidence="3 4" key="1">
    <citation type="submission" date="2018-05" db="EMBL/GenBank/DDBJ databases">
        <title>Amnibacterium sp. M8JJ-5, whole genome shotgun sequence.</title>
        <authorList>
            <person name="Tuo L."/>
        </authorList>
    </citation>
    <scope>NUCLEOTIDE SEQUENCE [LARGE SCALE GENOMIC DNA]</scope>
    <source>
        <strain evidence="3 4">M8JJ-5</strain>
    </source>
</reference>
<accession>A0A2V1HYJ1</accession>
<dbReference type="Proteomes" id="UP000244893">
    <property type="component" value="Unassembled WGS sequence"/>
</dbReference>
<keyword evidence="2" id="KW-0732">Signal</keyword>
<sequence length="71" mass="7303">MFSLIAPRPLVRFSAHLLAAAAVTASLLGGALLATQSHNADAAPVQARLTTPSTVDPIDDVQLPTLADDAR</sequence>
<gene>
    <name evidence="3" type="ORF">DDQ50_03485</name>
</gene>
<evidence type="ECO:0000313" key="3">
    <source>
        <dbReference type="EMBL" id="PVZ95574.1"/>
    </source>
</evidence>
<protein>
    <submittedName>
        <fullName evidence="3">Uncharacterized protein</fullName>
    </submittedName>
</protein>
<organism evidence="3 4">
    <name type="scientific">Amnibacterium flavum</name>
    <dbReference type="NCBI Taxonomy" id="2173173"/>
    <lineage>
        <taxon>Bacteria</taxon>
        <taxon>Bacillati</taxon>
        <taxon>Actinomycetota</taxon>
        <taxon>Actinomycetes</taxon>
        <taxon>Micrococcales</taxon>
        <taxon>Microbacteriaceae</taxon>
        <taxon>Amnibacterium</taxon>
    </lineage>
</organism>
<keyword evidence="4" id="KW-1185">Reference proteome</keyword>
<dbReference type="EMBL" id="QEOP01000001">
    <property type="protein sequence ID" value="PVZ95574.1"/>
    <property type="molecule type" value="Genomic_DNA"/>
</dbReference>
<dbReference type="RefSeq" id="WP_116755309.1">
    <property type="nucleotide sequence ID" value="NZ_JBHUEX010000001.1"/>
</dbReference>
<dbReference type="AlphaFoldDB" id="A0A2V1HYJ1"/>
<comment type="caution">
    <text evidence="3">The sequence shown here is derived from an EMBL/GenBank/DDBJ whole genome shotgun (WGS) entry which is preliminary data.</text>
</comment>
<feature type="signal peptide" evidence="2">
    <location>
        <begin position="1"/>
        <end position="42"/>
    </location>
</feature>
<evidence type="ECO:0000256" key="2">
    <source>
        <dbReference type="SAM" id="SignalP"/>
    </source>
</evidence>